<dbReference type="RefSeq" id="WP_040375667.1">
    <property type="nucleotide sequence ID" value="NZ_CP068053.1"/>
</dbReference>
<sequence>MVNGNDLTVVHSLQRSLDYTAAILLLTGQITIIGVFVRPNRFSLSTGGPLFGGKRLEGINGSKAVTVFIDILDIIVAVLIIIDEINVTGSFVSSSEFAINVSGPIFGYPKVLPALPIEEHTFFHTIVNNHFQVPSELMTKLRGD</sequence>
<proteinExistence type="predicted"/>
<dbReference type="EMBL" id="CP068053">
    <property type="protein sequence ID" value="QQT01061.1"/>
    <property type="molecule type" value="Genomic_DNA"/>
</dbReference>
<dbReference type="AlphaFoldDB" id="A0A974S113"/>
<evidence type="ECO:0000256" key="1">
    <source>
        <dbReference type="SAM" id="Phobius"/>
    </source>
</evidence>
<evidence type="ECO:0000313" key="3">
    <source>
        <dbReference type="Proteomes" id="UP000595254"/>
    </source>
</evidence>
<keyword evidence="3" id="KW-1185">Reference proteome</keyword>
<protein>
    <submittedName>
        <fullName evidence="2">Uncharacterized protein</fullName>
    </submittedName>
</protein>
<keyword evidence="1" id="KW-0472">Membrane</keyword>
<accession>A0A974S113</accession>
<gene>
    <name evidence="2" type="ORF">I6J18_03920</name>
</gene>
<reference evidence="2 3" key="1">
    <citation type="submission" date="2021-01" db="EMBL/GenBank/DDBJ databases">
        <title>FDA dAtabase for Regulatory Grade micrObial Sequences (FDA-ARGOS): Supporting development and validation of Infectious Disease Dx tests.</title>
        <authorList>
            <person name="Nelson B."/>
            <person name="Plummer A."/>
            <person name="Tallon L."/>
            <person name="Sadzewicz L."/>
            <person name="Zhao X."/>
            <person name="Boylan J."/>
            <person name="Ott S."/>
            <person name="Bowen H."/>
            <person name="Vavikolanu K."/>
            <person name="Mehta A."/>
            <person name="Aluvathingal J."/>
            <person name="Nadendla S."/>
            <person name="Myers T."/>
            <person name="Yan Y."/>
            <person name="Sichtig H."/>
        </authorList>
    </citation>
    <scope>NUCLEOTIDE SEQUENCE [LARGE SCALE GENOMIC DNA]</scope>
    <source>
        <strain evidence="2 3">FDAARGOS_1161</strain>
    </source>
</reference>
<keyword evidence="1" id="KW-0812">Transmembrane</keyword>
<name>A0A974S113_PERPY</name>
<feature type="transmembrane region" description="Helical" evidence="1">
    <location>
        <begin position="20"/>
        <end position="37"/>
    </location>
</feature>
<keyword evidence="1" id="KW-1133">Transmembrane helix</keyword>
<organism evidence="2 3">
    <name type="scientific">Peribacillus psychrosaccharolyticus</name>
    <name type="common">Bacillus psychrosaccharolyticus</name>
    <dbReference type="NCBI Taxonomy" id="1407"/>
    <lineage>
        <taxon>Bacteria</taxon>
        <taxon>Bacillati</taxon>
        <taxon>Bacillota</taxon>
        <taxon>Bacilli</taxon>
        <taxon>Bacillales</taxon>
        <taxon>Bacillaceae</taxon>
        <taxon>Peribacillus</taxon>
    </lineage>
</organism>
<dbReference type="KEGG" id="ppsr:I6J18_03920"/>
<evidence type="ECO:0000313" key="2">
    <source>
        <dbReference type="EMBL" id="QQT01061.1"/>
    </source>
</evidence>
<dbReference type="Proteomes" id="UP000595254">
    <property type="component" value="Chromosome"/>
</dbReference>